<accession>A0A0C2J679</accession>
<dbReference type="Proteomes" id="UP000031668">
    <property type="component" value="Unassembled WGS sequence"/>
</dbReference>
<gene>
    <name evidence="1" type="ORF">RF11_04879</name>
</gene>
<reference evidence="1 2" key="1">
    <citation type="journal article" date="2014" name="Genome Biol. Evol.">
        <title>The genome of the myxosporean Thelohanellus kitauei shows adaptations to nutrient acquisition within its fish host.</title>
        <authorList>
            <person name="Yang Y."/>
            <person name="Xiong J."/>
            <person name="Zhou Z."/>
            <person name="Huo F."/>
            <person name="Miao W."/>
            <person name="Ran C."/>
            <person name="Liu Y."/>
            <person name="Zhang J."/>
            <person name="Feng J."/>
            <person name="Wang M."/>
            <person name="Wang M."/>
            <person name="Wang L."/>
            <person name="Yao B."/>
        </authorList>
    </citation>
    <scope>NUCLEOTIDE SEQUENCE [LARGE SCALE GENOMIC DNA]</scope>
    <source>
        <strain evidence="1">Wuqing</strain>
    </source>
</reference>
<dbReference type="AlphaFoldDB" id="A0A0C2J679"/>
<dbReference type="EMBL" id="JWZT01000903">
    <property type="protein sequence ID" value="KII73294.1"/>
    <property type="molecule type" value="Genomic_DNA"/>
</dbReference>
<name>A0A0C2J679_THEKT</name>
<organism evidence="1 2">
    <name type="scientific">Thelohanellus kitauei</name>
    <name type="common">Myxosporean</name>
    <dbReference type="NCBI Taxonomy" id="669202"/>
    <lineage>
        <taxon>Eukaryota</taxon>
        <taxon>Metazoa</taxon>
        <taxon>Cnidaria</taxon>
        <taxon>Myxozoa</taxon>
        <taxon>Myxosporea</taxon>
        <taxon>Bivalvulida</taxon>
        <taxon>Platysporina</taxon>
        <taxon>Myxobolidae</taxon>
        <taxon>Thelohanellus</taxon>
    </lineage>
</organism>
<keyword evidence="2" id="KW-1185">Reference proteome</keyword>
<comment type="caution">
    <text evidence="1">The sequence shown here is derived from an EMBL/GenBank/DDBJ whole genome shotgun (WGS) entry which is preliminary data.</text>
</comment>
<evidence type="ECO:0000313" key="1">
    <source>
        <dbReference type="EMBL" id="KII73294.1"/>
    </source>
</evidence>
<protein>
    <submittedName>
        <fullName evidence="1">Uncharacterized protein</fullName>
    </submittedName>
</protein>
<evidence type="ECO:0000313" key="2">
    <source>
        <dbReference type="Proteomes" id="UP000031668"/>
    </source>
</evidence>
<sequence length="539" mass="64274">MVWYDFVNKDKCLQTPVIQSVFMQEMFLRPKYVYMRVDVKYFDRHSWPLLVMSRSYIILNECRISISVYEGVPPFSKLRLLISSFPQENFVFVLHDMFYTTKIPIHFTNLPTSYSKRKLKLKIEYLKNPPKLFSPVCVMDIDIFYNTKPEDSAHILHSIKFNGFKHNFLSFDLSKLHPQALLYDRNWENITIRFTVRDVFNGTNEYSFIRVVNHIPDYMPPENDFIFTNLRINAYEKTTIRLVFMRQMFGRPKYVYMRVDVKYFERYSLAAIGNESFIYHLERINDLCDTVLRISYWFEENRIMEYRISLSVYEGESPFSKVRFLLNLPLNLNHFLALHDMFFTTKIPISPVPNPAFNISTLHYAESSTAEIFMNYSKRKLNLKIQYLNNTPKVFSPNNVMDIDIFDNSKADDSTHLLYSLKVNGFKYNFFSFDPSKLHPQALLYDKNWKNITIRFTVRDVFNGTSEYSFVRVINHIPDYMQPENDFIFTNLRRAQLMTYIHDNFTGDRVISNPYLYPLKDKNLQKIAFGDFNIFTDNS</sequence>
<proteinExistence type="predicted"/>